<dbReference type="EMBL" id="JAGGJA010000016">
    <property type="protein sequence ID" value="MCW9708753.1"/>
    <property type="molecule type" value="Genomic_DNA"/>
</dbReference>
<gene>
    <name evidence="2" type="ORF">J6I44_17975</name>
</gene>
<accession>A0ABT3PSB8</accession>
<feature type="domain" description="Transposase IS200-like" evidence="1">
    <location>
        <begin position="7"/>
        <end position="143"/>
    </location>
</feature>
<dbReference type="InterPro" id="IPR002686">
    <property type="entry name" value="Transposase_17"/>
</dbReference>
<dbReference type="NCBIfam" id="NF047646">
    <property type="entry name" value="REP_Tyr_transpos"/>
    <property type="match status" value="1"/>
</dbReference>
<dbReference type="InterPro" id="IPR036515">
    <property type="entry name" value="Transposase_17_sf"/>
</dbReference>
<dbReference type="SUPFAM" id="SSF143422">
    <property type="entry name" value="Transposase IS200-like"/>
    <property type="match status" value="1"/>
</dbReference>
<dbReference type="Gene3D" id="3.30.70.1290">
    <property type="entry name" value="Transposase IS200-like"/>
    <property type="match status" value="1"/>
</dbReference>
<dbReference type="InterPro" id="IPR052715">
    <property type="entry name" value="RAYT_transposase"/>
</dbReference>
<dbReference type="RefSeq" id="WP_265767561.1">
    <property type="nucleotide sequence ID" value="NZ_JAGGJA010000016.1"/>
</dbReference>
<evidence type="ECO:0000313" key="2">
    <source>
        <dbReference type="EMBL" id="MCW9708753.1"/>
    </source>
</evidence>
<comment type="caution">
    <text evidence="2">The sequence shown here is derived from an EMBL/GenBank/DDBJ whole genome shotgun (WGS) entry which is preliminary data.</text>
</comment>
<proteinExistence type="predicted"/>
<dbReference type="SMART" id="SM01321">
    <property type="entry name" value="Y1_Tnp"/>
    <property type="match status" value="1"/>
</dbReference>
<evidence type="ECO:0000259" key="1">
    <source>
        <dbReference type="SMART" id="SM01321"/>
    </source>
</evidence>
<organism evidence="2 3">
    <name type="scientific">Fodinibius salsisoli</name>
    <dbReference type="NCBI Taxonomy" id="2820877"/>
    <lineage>
        <taxon>Bacteria</taxon>
        <taxon>Pseudomonadati</taxon>
        <taxon>Balneolota</taxon>
        <taxon>Balneolia</taxon>
        <taxon>Balneolales</taxon>
        <taxon>Balneolaceae</taxon>
        <taxon>Fodinibius</taxon>
    </lineage>
</organism>
<name>A0ABT3PSB8_9BACT</name>
<reference evidence="2 3" key="1">
    <citation type="submission" date="2021-03" db="EMBL/GenBank/DDBJ databases">
        <title>Aliifodinibius sp. nov., a new bacterium isolated from saline soil.</title>
        <authorList>
            <person name="Galisteo C."/>
            <person name="De La Haba R."/>
            <person name="Sanchez-Porro C."/>
            <person name="Ventosa A."/>
        </authorList>
    </citation>
    <scope>NUCLEOTIDE SEQUENCE [LARGE SCALE GENOMIC DNA]</scope>
    <source>
        <strain evidence="2 3">1BSP15-2V2</strain>
    </source>
</reference>
<keyword evidence="3" id="KW-1185">Reference proteome</keyword>
<dbReference type="PANTHER" id="PTHR36966:SF1">
    <property type="entry name" value="REP-ASSOCIATED TYROSINE TRANSPOSASE"/>
    <property type="match status" value="1"/>
</dbReference>
<sequence length="182" mass="21714">MKIYDDVEIYFVTSTIIEWYPVFTKRLYFDVIVDSLQYCQVEKDLRIHAYVIMLDHIHLVVSLSNKSPKRLSDVFRDFKRFTSREITMLLKKESNQQALNIFKRAAINDERKNNFKVWQEGFHPKGIYNEKFGLQKLEYIHSNPVKKGCVLKPEHWQYSSAGFYCGYNNVPLEVEDIFKINE</sequence>
<dbReference type="Proteomes" id="UP001207918">
    <property type="component" value="Unassembled WGS sequence"/>
</dbReference>
<evidence type="ECO:0000313" key="3">
    <source>
        <dbReference type="Proteomes" id="UP001207918"/>
    </source>
</evidence>
<dbReference type="PANTHER" id="PTHR36966">
    <property type="entry name" value="REP-ASSOCIATED TYROSINE TRANSPOSASE"/>
    <property type="match status" value="1"/>
</dbReference>
<protein>
    <submittedName>
        <fullName evidence="2">Transposase</fullName>
    </submittedName>
</protein>